<dbReference type="GeneID" id="108253015"/>
<keyword evidence="1" id="KW-0732">Signal</keyword>
<gene>
    <name evidence="3" type="primary">LOC108253015</name>
</gene>
<protein>
    <submittedName>
        <fullName evidence="3">Neurexin-4-like isoform X2</fullName>
    </submittedName>
</protein>
<proteinExistence type="predicted"/>
<feature type="signal peptide" evidence="1">
    <location>
        <begin position="1"/>
        <end position="23"/>
    </location>
</feature>
<dbReference type="Proteomes" id="UP000079169">
    <property type="component" value="Unplaced"/>
</dbReference>
<dbReference type="KEGG" id="dci:108253015"/>
<evidence type="ECO:0000313" key="2">
    <source>
        <dbReference type="Proteomes" id="UP000079169"/>
    </source>
</evidence>
<dbReference type="RefSeq" id="XP_017301672.1">
    <property type="nucleotide sequence ID" value="XM_017446183.2"/>
</dbReference>
<evidence type="ECO:0000256" key="1">
    <source>
        <dbReference type="SAM" id="SignalP"/>
    </source>
</evidence>
<keyword evidence="2" id="KW-1185">Reference proteome</keyword>
<evidence type="ECO:0000313" key="3">
    <source>
        <dbReference type="RefSeq" id="XP_017301672.1"/>
    </source>
</evidence>
<organism evidence="2 3">
    <name type="scientific">Diaphorina citri</name>
    <name type="common">Asian citrus psyllid</name>
    <dbReference type="NCBI Taxonomy" id="121845"/>
    <lineage>
        <taxon>Eukaryota</taxon>
        <taxon>Metazoa</taxon>
        <taxon>Ecdysozoa</taxon>
        <taxon>Arthropoda</taxon>
        <taxon>Hexapoda</taxon>
        <taxon>Insecta</taxon>
        <taxon>Pterygota</taxon>
        <taxon>Neoptera</taxon>
        <taxon>Paraneoptera</taxon>
        <taxon>Hemiptera</taxon>
        <taxon>Sternorrhyncha</taxon>
        <taxon>Psylloidea</taxon>
        <taxon>Psyllidae</taxon>
        <taxon>Diaphorininae</taxon>
        <taxon>Diaphorina</taxon>
    </lineage>
</organism>
<name>A0A1S4EHX6_DIACI</name>
<dbReference type="AlphaFoldDB" id="A0A1S4EHX6"/>
<sequence length="81" mass="9339">MRNLSSLYLFCVYSLIQLVLVNSESDYYDCNEPLLDRASIKATSQLPDREAHNARLNGMYHTYIADSKPTVYGQMKLLEDM</sequence>
<accession>A0A1S4EHX6</accession>
<reference evidence="3" key="1">
    <citation type="submission" date="2025-08" db="UniProtKB">
        <authorList>
            <consortium name="RefSeq"/>
        </authorList>
    </citation>
    <scope>IDENTIFICATION</scope>
</reference>
<feature type="chain" id="PRO_5010248452" evidence="1">
    <location>
        <begin position="24"/>
        <end position="81"/>
    </location>
</feature>